<dbReference type="InterPro" id="IPR050091">
    <property type="entry name" value="PKS_NRPS_Biosynth_Enz"/>
</dbReference>
<keyword evidence="3" id="KW-0808">Transferase</keyword>
<dbReference type="Gene3D" id="3.40.50.150">
    <property type="entry name" value="Vaccinia Virus protein VP39"/>
    <property type="match status" value="1"/>
</dbReference>
<feature type="region of interest" description="C-terminal hotdog fold" evidence="7">
    <location>
        <begin position="1112"/>
        <end position="1269"/>
    </location>
</feature>
<dbReference type="PROSITE" id="PS00012">
    <property type="entry name" value="PHOSPHOPANTETHEINE"/>
    <property type="match status" value="1"/>
</dbReference>
<dbReference type="GO" id="GO:0006633">
    <property type="term" value="P:fatty acid biosynthetic process"/>
    <property type="evidence" value="ECO:0007669"/>
    <property type="project" value="InterPro"/>
</dbReference>
<dbReference type="Pfam" id="PF00698">
    <property type="entry name" value="Acyl_transf_1"/>
    <property type="match status" value="1"/>
</dbReference>
<dbReference type="CDD" id="cd00833">
    <property type="entry name" value="PKS"/>
    <property type="match status" value="1"/>
</dbReference>
<feature type="domain" description="Ketosynthase family 3 (KS3)" evidence="8">
    <location>
        <begin position="41"/>
        <end position="446"/>
    </location>
</feature>
<feature type="active site" description="Proton donor; for dehydratase activity" evidence="7">
    <location>
        <position position="1179"/>
    </location>
</feature>
<evidence type="ECO:0000256" key="4">
    <source>
        <dbReference type="ARBA" id="ARBA00023002"/>
    </source>
</evidence>
<dbReference type="SUPFAM" id="SSF50129">
    <property type="entry name" value="GroES-like"/>
    <property type="match status" value="1"/>
</dbReference>
<name>A0A6A6EQF3_9PEZI</name>
<dbReference type="SMART" id="SM00825">
    <property type="entry name" value="PKS_KS"/>
    <property type="match status" value="1"/>
</dbReference>
<dbReference type="SMART" id="SM00827">
    <property type="entry name" value="PKS_AT"/>
    <property type="match status" value="1"/>
</dbReference>
<dbReference type="Gene3D" id="3.90.180.10">
    <property type="entry name" value="Medium-chain alcohol dehydrogenases, catalytic domain"/>
    <property type="match status" value="1"/>
</dbReference>
<keyword evidence="5" id="KW-0511">Multifunctional enzyme</keyword>
<keyword evidence="6" id="KW-0012">Acyltransferase</keyword>
<dbReference type="InterPro" id="IPR056501">
    <property type="entry name" value="NAD-bd_HRPKS_sdrA"/>
</dbReference>
<evidence type="ECO:0000256" key="7">
    <source>
        <dbReference type="PROSITE-ProRule" id="PRU01363"/>
    </source>
</evidence>
<dbReference type="Pfam" id="PF14765">
    <property type="entry name" value="PS-DH"/>
    <property type="match status" value="1"/>
</dbReference>
<dbReference type="InterPro" id="IPR014043">
    <property type="entry name" value="Acyl_transferase_dom"/>
</dbReference>
<dbReference type="InterPro" id="IPR011032">
    <property type="entry name" value="GroES-like_sf"/>
</dbReference>
<dbReference type="SUPFAM" id="SSF53335">
    <property type="entry name" value="S-adenosyl-L-methionine-dependent methyltransferases"/>
    <property type="match status" value="1"/>
</dbReference>
<sequence>MDPPILDGDTFESYTGCECSRRRNNSSTEYSKDADPDGGLIEPIAIVGFDFTFPGDATSEERFWNMLIHAGVNTPKVPEDRFNAENLQYSNAGFPGGHFLEDDIARFDAPFFSISPAEAAAMDPQQRRLLETTYRALENGMLPHRLPDLTTTINSKDPELMPTYHATGNSGAILSNRISWFFDLRGPSITIDTACSSSLIALHYACDALRHHQTTMGIVGGCNVLCAPELTMSIGAMGFLSPDGLCHSFDEQGCGYARAEGFGVIIIKRLSDALKNRDTIRAVIRATGANQDGRTVGLSQPNPVAQENLLRTTYKSAGLDLSRTRFVEAHGTGTSVGDPIEAEALTKAFKGIRDHVTPVYIGATKANIGHLGAASGIAGIIKTILVLEKAIIPPIAQLKQLNSRIRGSSNLAFPTACVPWPTDGLRRASIQSFGFGGTNAHVVLDDTYNFLRLHNLVGNHVTAASPPSSECLRYLLAGKKQEISLPNGIVSGSAKPSLPKLLVWSSADKYGLTRITRSYEELFRQGSLLWKSFAIVNSVSDLSQLSDLIQPPKHSLSNRNLGLVFTGRGAQWMGMGQDLLIYEVFHMSLIQSETYLKEFGCKWSLLNFIWGSSKSDINDAEYSQPICTALQIALIDLLRSFEVLPRAVVGHSSGEIAAAYCIGALSHHSAMTVAYHRGVLSDQLAKEGTPQGGMMTAGISTQAIATYLDKVATRFGSLQVTVGCVNSPTNVTLSGDKTQLTAIKLLLEEDKIPNRILKVPVAYHSSQMKRIALEYENRIHKITKRSSTYNDITMISSVTGKQVSPDILCRPEYWATNLTSTVLFSSALSQLCTSTFELHSLLEIGPHSTLQGPIRDTLKALPAAISEMSYHSLVIRFQPSVPTLMKAIGELHTLGHNLSIINVNSSHQPCQGYFMTLSNLPLYPFDHSKAYWAESRLSKDFKFRKYTPHAVLGSPVSDWNPFEPRWRLIARLAELPFIEDHRVNGTIAYPAAAMVAAVVEGGRQLSEERVVRGYEIRNITFTTPLIFSSNSSEIEIELRFRKVGSDGTDANESEYEFRLYSFSDERSNLHSQGSICIEYKSTDTKGFGRGYEAEQKYQKAVDDYERILQNSNKTLDTAVLYHQLFTSLGYQYGPTFQLLQDLSCDGNNRAAARLTPPPGRIKHRAKILSPHVIHPAALDAVLQTTLVAASKGGNAPIPTLVPEHIQRLWISSTGLALPATKEICIFSHSALKTFRKMEATVTVFSSTKNKLLVDIEGFIATSVSANINGPQKSELVASGLCYRMEWKPDVDLMGPEQILAHCWEPIKLEISERELKDFENDVIVLVFHSMFRAIERIEAGEITLAREYMTKYVRWMKLQADKFHRGEYPETQSRYMEIAEDESQLARLHDRADANKRWRFYAAVADNLVDVLSGEMDPLNLLFGQGYATDYYSDTVDHARCGHAVQRYLSLLAHKKPNLRILEIGAGTGSTTSRALKGLMVDDAHGKLDRFSRYDFTDISPSLLATAQETFGPYHPNMRFRVFDVEKSSEEQGFANGSYDVVIAAGVLHATARLEETVRNVRSLLKEGGKVLLGETVKPERVAIGFGFGLLPGWWLGTEDYRQTSPCVSKNLWDDILKRSGFSGVDVDFKDFVLEECHENSTLVSTAVSEKPRSSPLPHNDWPIIVTNLSSSEDLDLANRIGSRLHRQLGLGCVVGSMKGISSSSAVGGKRCIVLDGHQRSFLPPVSEESFLATRSLISSASDILWVTGGGGERPSSPGYGLIQGLARTARRENNRLRIVAVALESASSKDRHADNIVKVFEQMQQRSSTNNYEPEYIEMSGALHINRILESHQLNSEIEQRLSGQITGRRRFGDGVPLILRTGGDATGLHNLHFEEDVDVDLPFAHDEIEIEVKAIGCDTMDGLAASGRLDNDFIGFEVSGIVTRVGSRCWKFKEGDLVVAFAVNAYRTLVRTKECLAAPLPSNFSLVQGASLPMNFGTAFLALVDIAHLEAGESILIHSAAGEMGQAAVEIARHIGSYILATVGSEEEKDFLIARYGLSPQRIFYSVDVVVNCLSGDFLEASGQCVAPYGHLIQIAEKHVDEQARIDIAPLVKNVSIAVVSVAAMIRDRPVTIGKVLRKIVNMAEQGVIRAPETTVNGISNVNNALGHLLSGSCYRKVVIEVNREEVVQAVTRIRKTSFDSNATYVIAGLGGLGRSVARWMAGRGAKYLLLLSRSGAKCDDSRRLVDELKEGGAHVETPACNVANGKELSAVLMAYGCNFPVIRGCIQASMVLKDSVFENMSYTDFNTALDPKVKGSWNLHNLLPSSLDFFIMLSSVAGIFGSGGQANYAAGNTYQDALARYRLSHGQKATSIDLGSIIEEGYMARNPEALDGLFRSDGVSPMSQEILFELLDYYCNPGLENAPGQLITGLATPAKMRALGIHEPWWTGQPLFNALHMIHSSENIPSSTLNAYVEKAVDFQNVLRSDIASEDLIGLIMKALILRLRIMPTSFEDDKVTEALAKQPIHSLGVDSLVAVELRNWFAKEMAADVATFEILGGMGMKELSRLVVERSGLRVRACD</sequence>
<dbReference type="InterPro" id="IPR036291">
    <property type="entry name" value="NAD(P)-bd_dom_sf"/>
</dbReference>
<feature type="region of interest" description="N-terminal hotdog fold" evidence="7">
    <location>
        <begin position="949"/>
        <end position="1082"/>
    </location>
</feature>
<organism evidence="10 11">
    <name type="scientific">Zopfia rhizophila CBS 207.26</name>
    <dbReference type="NCBI Taxonomy" id="1314779"/>
    <lineage>
        <taxon>Eukaryota</taxon>
        <taxon>Fungi</taxon>
        <taxon>Dikarya</taxon>
        <taxon>Ascomycota</taxon>
        <taxon>Pezizomycotina</taxon>
        <taxon>Dothideomycetes</taxon>
        <taxon>Dothideomycetes incertae sedis</taxon>
        <taxon>Zopfiaceae</taxon>
        <taxon>Zopfia</taxon>
    </lineage>
</organism>
<gene>
    <name evidence="10" type="ORF">K469DRAFT_693029</name>
</gene>
<dbReference type="Pfam" id="PF02801">
    <property type="entry name" value="Ketoacyl-synt_C"/>
    <property type="match status" value="1"/>
</dbReference>
<evidence type="ECO:0000256" key="3">
    <source>
        <dbReference type="ARBA" id="ARBA00022679"/>
    </source>
</evidence>
<dbReference type="PANTHER" id="PTHR43775:SF29">
    <property type="entry name" value="ASPERFURANONE POLYKETIDE SYNTHASE AFOG-RELATED"/>
    <property type="match status" value="1"/>
</dbReference>
<evidence type="ECO:0000313" key="11">
    <source>
        <dbReference type="Proteomes" id="UP000800200"/>
    </source>
</evidence>
<dbReference type="InterPro" id="IPR042104">
    <property type="entry name" value="PKS_dehydratase_sf"/>
</dbReference>
<dbReference type="SUPFAM" id="SSF52151">
    <property type="entry name" value="FabD/lysophospholipase-like"/>
    <property type="match status" value="1"/>
</dbReference>
<keyword evidence="4" id="KW-0560">Oxidoreductase</keyword>
<feature type="active site" description="Proton acceptor; for dehydratase activity" evidence="7">
    <location>
        <position position="981"/>
    </location>
</feature>
<dbReference type="InterPro" id="IPR013968">
    <property type="entry name" value="PKS_KR"/>
</dbReference>
<dbReference type="PROSITE" id="PS52019">
    <property type="entry name" value="PKS_MFAS_DH"/>
    <property type="match status" value="1"/>
</dbReference>
<evidence type="ECO:0000259" key="9">
    <source>
        <dbReference type="PROSITE" id="PS52019"/>
    </source>
</evidence>
<dbReference type="InterPro" id="IPR013217">
    <property type="entry name" value="Methyltransf_12"/>
</dbReference>
<feature type="domain" description="PKS/mFAS DH" evidence="9">
    <location>
        <begin position="949"/>
        <end position="1269"/>
    </location>
</feature>
<dbReference type="Gene3D" id="3.40.50.720">
    <property type="entry name" value="NAD(P)-binding Rossmann-like Domain"/>
    <property type="match status" value="2"/>
</dbReference>
<dbReference type="GO" id="GO:0004312">
    <property type="term" value="F:fatty acid synthase activity"/>
    <property type="evidence" value="ECO:0007669"/>
    <property type="project" value="TreeGrafter"/>
</dbReference>
<dbReference type="PANTHER" id="PTHR43775">
    <property type="entry name" value="FATTY ACID SYNTHASE"/>
    <property type="match status" value="1"/>
</dbReference>
<evidence type="ECO:0008006" key="12">
    <source>
        <dbReference type="Google" id="ProtNLM"/>
    </source>
</evidence>
<dbReference type="InterPro" id="IPR020841">
    <property type="entry name" value="PKS_Beta-ketoAc_synthase_dom"/>
</dbReference>
<evidence type="ECO:0000256" key="5">
    <source>
        <dbReference type="ARBA" id="ARBA00023268"/>
    </source>
</evidence>
<evidence type="ECO:0000313" key="10">
    <source>
        <dbReference type="EMBL" id="KAF2192938.1"/>
    </source>
</evidence>
<dbReference type="SMART" id="SM00822">
    <property type="entry name" value="PKS_KR"/>
    <property type="match status" value="1"/>
</dbReference>
<evidence type="ECO:0000256" key="1">
    <source>
        <dbReference type="ARBA" id="ARBA00022450"/>
    </source>
</evidence>
<dbReference type="Gene3D" id="3.40.366.10">
    <property type="entry name" value="Malonyl-Coenzyme A Acyl Carrier Protein, domain 2"/>
    <property type="match status" value="1"/>
</dbReference>
<dbReference type="CDD" id="cd02440">
    <property type="entry name" value="AdoMet_MTases"/>
    <property type="match status" value="1"/>
</dbReference>
<proteinExistence type="predicted"/>
<dbReference type="InterPro" id="IPR016035">
    <property type="entry name" value="Acyl_Trfase/lysoPLipase"/>
</dbReference>
<dbReference type="InterPro" id="IPR014030">
    <property type="entry name" value="Ketoacyl_synth_N"/>
</dbReference>
<dbReference type="SUPFAM" id="SSF51735">
    <property type="entry name" value="NAD(P)-binding Rossmann-fold domains"/>
    <property type="match status" value="2"/>
</dbReference>
<dbReference type="InterPro" id="IPR049552">
    <property type="entry name" value="PKS_DH_N"/>
</dbReference>
<accession>A0A6A6EQF3</accession>
<keyword evidence="11" id="KW-1185">Reference proteome</keyword>
<dbReference type="EMBL" id="ML994614">
    <property type="protein sequence ID" value="KAF2192938.1"/>
    <property type="molecule type" value="Genomic_DNA"/>
</dbReference>
<dbReference type="InterPro" id="IPR029063">
    <property type="entry name" value="SAM-dependent_MTases_sf"/>
</dbReference>
<dbReference type="InterPro" id="IPR014031">
    <property type="entry name" value="Ketoacyl_synth_C"/>
</dbReference>
<dbReference type="PROSITE" id="PS52004">
    <property type="entry name" value="KS3_2"/>
    <property type="match status" value="1"/>
</dbReference>
<dbReference type="InterPro" id="IPR016036">
    <property type="entry name" value="Malonyl_transacylase_ACP-bd"/>
</dbReference>
<dbReference type="InterPro" id="IPR006162">
    <property type="entry name" value="Ppantetheine_attach_site"/>
</dbReference>
<dbReference type="GO" id="GO:0044550">
    <property type="term" value="P:secondary metabolite biosynthetic process"/>
    <property type="evidence" value="ECO:0007669"/>
    <property type="project" value="TreeGrafter"/>
</dbReference>
<dbReference type="Pfam" id="PF00109">
    <property type="entry name" value="ketoacyl-synt"/>
    <property type="match status" value="1"/>
</dbReference>
<dbReference type="Pfam" id="PF21089">
    <property type="entry name" value="PKS_DH_N"/>
    <property type="match status" value="1"/>
</dbReference>
<dbReference type="Gene3D" id="3.10.129.110">
    <property type="entry name" value="Polyketide synthase dehydratase"/>
    <property type="match status" value="1"/>
</dbReference>
<keyword evidence="1" id="KW-0596">Phosphopantetheine</keyword>
<dbReference type="InterPro" id="IPR049551">
    <property type="entry name" value="PKS_DH_C"/>
</dbReference>
<dbReference type="SMART" id="SM00826">
    <property type="entry name" value="PKS_DH"/>
    <property type="match status" value="1"/>
</dbReference>
<dbReference type="Gene3D" id="3.40.47.10">
    <property type="match status" value="1"/>
</dbReference>
<dbReference type="InterPro" id="IPR018201">
    <property type="entry name" value="Ketoacyl_synth_AS"/>
</dbReference>
<reference evidence="10" key="1">
    <citation type="journal article" date="2020" name="Stud. Mycol.">
        <title>101 Dothideomycetes genomes: a test case for predicting lifestyles and emergence of pathogens.</title>
        <authorList>
            <person name="Haridas S."/>
            <person name="Albert R."/>
            <person name="Binder M."/>
            <person name="Bloem J."/>
            <person name="Labutti K."/>
            <person name="Salamov A."/>
            <person name="Andreopoulos B."/>
            <person name="Baker S."/>
            <person name="Barry K."/>
            <person name="Bills G."/>
            <person name="Bluhm B."/>
            <person name="Cannon C."/>
            <person name="Castanera R."/>
            <person name="Culley D."/>
            <person name="Daum C."/>
            <person name="Ezra D."/>
            <person name="Gonzalez J."/>
            <person name="Henrissat B."/>
            <person name="Kuo A."/>
            <person name="Liang C."/>
            <person name="Lipzen A."/>
            <person name="Lutzoni F."/>
            <person name="Magnuson J."/>
            <person name="Mondo S."/>
            <person name="Nolan M."/>
            <person name="Ohm R."/>
            <person name="Pangilinan J."/>
            <person name="Park H.-J."/>
            <person name="Ramirez L."/>
            <person name="Alfaro M."/>
            <person name="Sun H."/>
            <person name="Tritt A."/>
            <person name="Yoshinaga Y."/>
            <person name="Zwiers L.-H."/>
            <person name="Turgeon B."/>
            <person name="Goodwin S."/>
            <person name="Spatafora J."/>
            <person name="Crous P."/>
            <person name="Grigoriev I."/>
        </authorList>
    </citation>
    <scope>NUCLEOTIDE SEQUENCE</scope>
    <source>
        <strain evidence="10">CBS 207.26</strain>
    </source>
</reference>
<dbReference type="SUPFAM" id="SSF55048">
    <property type="entry name" value="Probable ACP-binding domain of malonyl-CoA ACP transacylase"/>
    <property type="match status" value="1"/>
</dbReference>
<keyword evidence="2" id="KW-0597">Phosphoprotein</keyword>
<protein>
    <recommendedName>
        <fullName evidence="12">Carrier domain-containing protein</fullName>
    </recommendedName>
</protein>
<dbReference type="Pfam" id="PF08242">
    <property type="entry name" value="Methyltransf_12"/>
    <property type="match status" value="1"/>
</dbReference>
<evidence type="ECO:0000259" key="8">
    <source>
        <dbReference type="PROSITE" id="PS52004"/>
    </source>
</evidence>
<dbReference type="GO" id="GO:0004315">
    <property type="term" value="F:3-oxoacyl-[acyl-carrier-protein] synthase activity"/>
    <property type="evidence" value="ECO:0007669"/>
    <property type="project" value="InterPro"/>
</dbReference>
<dbReference type="Pfam" id="PF08659">
    <property type="entry name" value="KR"/>
    <property type="match status" value="1"/>
</dbReference>
<dbReference type="SMART" id="SM00829">
    <property type="entry name" value="PKS_ER"/>
    <property type="match status" value="1"/>
</dbReference>
<dbReference type="OrthoDB" id="329835at2759"/>
<dbReference type="CDD" id="cd05195">
    <property type="entry name" value="enoyl_red"/>
    <property type="match status" value="1"/>
</dbReference>
<evidence type="ECO:0000256" key="2">
    <source>
        <dbReference type="ARBA" id="ARBA00022553"/>
    </source>
</evidence>
<dbReference type="Pfam" id="PF23114">
    <property type="entry name" value="NAD-bd_HRPKS_sdrA"/>
    <property type="match status" value="1"/>
</dbReference>
<dbReference type="InterPro" id="IPR049900">
    <property type="entry name" value="PKS_mFAS_DH"/>
</dbReference>
<dbReference type="InterPro" id="IPR020807">
    <property type="entry name" value="PKS_DH"/>
</dbReference>
<dbReference type="InterPro" id="IPR016039">
    <property type="entry name" value="Thiolase-like"/>
</dbReference>
<dbReference type="InterPro" id="IPR057326">
    <property type="entry name" value="KR_dom"/>
</dbReference>
<evidence type="ECO:0000256" key="6">
    <source>
        <dbReference type="ARBA" id="ARBA00023315"/>
    </source>
</evidence>
<dbReference type="InterPro" id="IPR001227">
    <property type="entry name" value="Ac_transferase_dom_sf"/>
</dbReference>
<dbReference type="InterPro" id="IPR020843">
    <property type="entry name" value="ER"/>
</dbReference>
<dbReference type="PROSITE" id="PS00606">
    <property type="entry name" value="KS3_1"/>
    <property type="match status" value="1"/>
</dbReference>
<dbReference type="SUPFAM" id="SSF53901">
    <property type="entry name" value="Thiolase-like"/>
    <property type="match status" value="1"/>
</dbReference>
<dbReference type="GO" id="GO:0016491">
    <property type="term" value="F:oxidoreductase activity"/>
    <property type="evidence" value="ECO:0007669"/>
    <property type="project" value="UniProtKB-KW"/>
</dbReference>
<dbReference type="Proteomes" id="UP000800200">
    <property type="component" value="Unassembled WGS sequence"/>
</dbReference>
<dbReference type="Pfam" id="PF13602">
    <property type="entry name" value="ADH_zinc_N_2"/>
    <property type="match status" value="1"/>
</dbReference>